<dbReference type="SUPFAM" id="SSF55811">
    <property type="entry name" value="Nudix"/>
    <property type="match status" value="1"/>
</dbReference>
<reference evidence="4 5" key="1">
    <citation type="submission" date="2017-09" db="EMBL/GenBank/DDBJ databases">
        <authorList>
            <person name="Ehlers B."/>
            <person name="Leendertz F.H."/>
        </authorList>
    </citation>
    <scope>NUCLEOTIDE SEQUENCE [LARGE SCALE GENOMIC DNA]</scope>
    <source>
        <strain evidence="4 5">DSM 27208</strain>
    </source>
</reference>
<dbReference type="PANTHER" id="PTHR43736:SF1">
    <property type="entry name" value="DIHYDRONEOPTERIN TRIPHOSPHATE DIPHOSPHATASE"/>
    <property type="match status" value="1"/>
</dbReference>
<dbReference type="EMBL" id="OBEJ01000002">
    <property type="protein sequence ID" value="SNZ12404.1"/>
    <property type="molecule type" value="Genomic_DNA"/>
</dbReference>
<dbReference type="InterPro" id="IPR020084">
    <property type="entry name" value="NUDIX_hydrolase_CS"/>
</dbReference>
<feature type="compositionally biased region" description="Basic and acidic residues" evidence="2">
    <location>
        <begin position="90"/>
        <end position="108"/>
    </location>
</feature>
<evidence type="ECO:0000256" key="2">
    <source>
        <dbReference type="SAM" id="MobiDB-lite"/>
    </source>
</evidence>
<feature type="domain" description="Nudix hydrolase" evidence="3">
    <location>
        <begin position="7"/>
        <end position="134"/>
    </location>
</feature>
<dbReference type="PANTHER" id="PTHR43736">
    <property type="entry name" value="ADP-RIBOSE PYROPHOSPHATASE"/>
    <property type="match status" value="1"/>
</dbReference>
<dbReference type="InterPro" id="IPR015797">
    <property type="entry name" value="NUDIX_hydrolase-like_dom_sf"/>
</dbReference>
<evidence type="ECO:0000313" key="4">
    <source>
        <dbReference type="EMBL" id="SNZ12404.1"/>
    </source>
</evidence>
<dbReference type="InterPro" id="IPR000086">
    <property type="entry name" value="NUDIX_hydrolase_dom"/>
</dbReference>
<dbReference type="Proteomes" id="UP000219453">
    <property type="component" value="Unassembled WGS sequence"/>
</dbReference>
<feature type="region of interest" description="Disordered" evidence="2">
    <location>
        <begin position="82"/>
        <end position="116"/>
    </location>
</feature>
<dbReference type="RefSeq" id="WP_097008640.1">
    <property type="nucleotide sequence ID" value="NZ_OBEJ01000002.1"/>
</dbReference>
<accession>A0A285NSA9</accession>
<evidence type="ECO:0000256" key="1">
    <source>
        <dbReference type="ARBA" id="ARBA00022801"/>
    </source>
</evidence>
<name>A0A285NSA9_NATPI</name>
<dbReference type="PROSITE" id="PS00893">
    <property type="entry name" value="NUDIX_BOX"/>
    <property type="match status" value="1"/>
</dbReference>
<dbReference type="AlphaFoldDB" id="A0A285NSA9"/>
<dbReference type="OrthoDB" id="40462at2157"/>
<dbReference type="Gene3D" id="3.90.79.10">
    <property type="entry name" value="Nucleoside Triphosphate Pyrophosphohydrolase"/>
    <property type="match status" value="1"/>
</dbReference>
<dbReference type="Pfam" id="PF00293">
    <property type="entry name" value="NUDIX"/>
    <property type="match status" value="1"/>
</dbReference>
<dbReference type="GO" id="GO:0016787">
    <property type="term" value="F:hydrolase activity"/>
    <property type="evidence" value="ECO:0007669"/>
    <property type="project" value="UniProtKB-KW"/>
</dbReference>
<gene>
    <name evidence="4" type="ORF">SAMN06269185_1700</name>
</gene>
<organism evidence="4 5">
    <name type="scientific">Natronoarchaeum philippinense</name>
    <dbReference type="NCBI Taxonomy" id="558529"/>
    <lineage>
        <taxon>Archaea</taxon>
        <taxon>Methanobacteriati</taxon>
        <taxon>Methanobacteriota</taxon>
        <taxon>Stenosarchaea group</taxon>
        <taxon>Halobacteria</taxon>
        <taxon>Halobacteriales</taxon>
        <taxon>Natronoarchaeaceae</taxon>
    </lineage>
</organism>
<dbReference type="PROSITE" id="PS51462">
    <property type="entry name" value="NUDIX"/>
    <property type="match status" value="1"/>
</dbReference>
<proteinExistence type="predicted"/>
<evidence type="ECO:0000313" key="5">
    <source>
        <dbReference type="Proteomes" id="UP000219453"/>
    </source>
</evidence>
<sequence length="134" mass="14744">MELDDVRPLAADGVVQFDDGVVLLRRDIAPFEGAWVLPGGFVERDEGARTACEREIAEEIGIDVTADVFLGLYDDPDRDPRGNVSAAFRCRPDGDARPEAREEAREVDTFPVGDLPEMGFDHERIVRDAVDAGD</sequence>
<protein>
    <submittedName>
        <fullName evidence="4">8-oxo-dGTP diphosphatase</fullName>
    </submittedName>
</protein>
<dbReference type="CDD" id="cd18873">
    <property type="entry name" value="NUDIX_NadM_like"/>
    <property type="match status" value="1"/>
</dbReference>
<evidence type="ECO:0000259" key="3">
    <source>
        <dbReference type="PROSITE" id="PS51462"/>
    </source>
</evidence>
<keyword evidence="5" id="KW-1185">Reference proteome</keyword>
<keyword evidence="1" id="KW-0378">Hydrolase</keyword>